<dbReference type="EC" id="3.1.3.5" evidence="4"/>
<comment type="catalytic activity">
    <reaction evidence="4">
        <text>a ribonucleoside 5'-phosphate + H2O = a ribonucleoside + phosphate</text>
        <dbReference type="Rhea" id="RHEA:12484"/>
        <dbReference type="ChEBI" id="CHEBI:15377"/>
        <dbReference type="ChEBI" id="CHEBI:18254"/>
        <dbReference type="ChEBI" id="CHEBI:43474"/>
        <dbReference type="ChEBI" id="CHEBI:58043"/>
        <dbReference type="EC" id="3.1.3.5"/>
    </reaction>
</comment>
<accession>A0A8J7YMM6</accession>
<dbReference type="Proteomes" id="UP000750197">
    <property type="component" value="Unassembled WGS sequence"/>
</dbReference>
<evidence type="ECO:0000313" key="8">
    <source>
        <dbReference type="Proteomes" id="UP000750197"/>
    </source>
</evidence>
<dbReference type="AlphaFoldDB" id="A0A8J7YMM6"/>
<comment type="caution">
    <text evidence="7">The sequence shown here is derived from an EMBL/GenBank/DDBJ whole genome shotgun (WGS) entry which is preliminary data.</text>
</comment>
<dbReference type="HAMAP" id="MF_00060">
    <property type="entry name" value="SurE"/>
    <property type="match status" value="1"/>
</dbReference>
<dbReference type="EMBL" id="JAHEAC010000012">
    <property type="protein sequence ID" value="MBX8643588.1"/>
    <property type="molecule type" value="Genomic_DNA"/>
</dbReference>
<evidence type="ECO:0000256" key="2">
    <source>
        <dbReference type="ARBA" id="ARBA00022723"/>
    </source>
</evidence>
<keyword evidence="4" id="KW-0547">Nucleotide-binding</keyword>
<dbReference type="EMBL" id="JAGVSJ010000003">
    <property type="protein sequence ID" value="MBX8631283.1"/>
    <property type="molecule type" value="Genomic_DNA"/>
</dbReference>
<comment type="similarity">
    <text evidence="1 4">Belongs to the SurE nucleotidase family.</text>
</comment>
<sequence length="264" mass="29175">MLLLTNDDGVYSPGLISLAKSLSEISPLRVVAPRGPQSSTGMSITFHRPVRINRVKSKGYEAIAVGGTPADCVFLSVHKLLRGRKIDMIVSGINIGGNISMQSFFSSGTVSAAMSGSIIGIKSVAFSKEIRSEDEQLNMSEFRNAAWWAGRIVSLLLNNGFPEEVDLLNVNFPVNTRRNTRIRITHMAREMFEDYVVERKDPRGNTYYWLAGTRKRKFEKDTDLNAVLGRSEISITPISVKSIQHPDIAAMGRFFAPLRTGGHS</sequence>
<proteinExistence type="inferred from homology"/>
<comment type="cofactor">
    <cofactor evidence="4">
        <name>a divalent metal cation</name>
        <dbReference type="ChEBI" id="CHEBI:60240"/>
    </cofactor>
    <text evidence="4">Binds 1 divalent metal cation per subunit.</text>
</comment>
<dbReference type="InterPro" id="IPR036523">
    <property type="entry name" value="SurE-like_sf"/>
</dbReference>
<keyword evidence="3 4" id="KW-0378">Hydrolase</keyword>
<dbReference type="GO" id="GO:0000166">
    <property type="term" value="F:nucleotide binding"/>
    <property type="evidence" value="ECO:0007669"/>
    <property type="project" value="UniProtKB-KW"/>
</dbReference>
<name>A0A8J7YMM6_9ARCH</name>
<evidence type="ECO:0000256" key="3">
    <source>
        <dbReference type="ARBA" id="ARBA00022801"/>
    </source>
</evidence>
<evidence type="ECO:0000256" key="4">
    <source>
        <dbReference type="HAMAP-Rule" id="MF_00060"/>
    </source>
</evidence>
<keyword evidence="4" id="KW-0963">Cytoplasm</keyword>
<protein>
    <recommendedName>
        <fullName evidence="4">5'-nucleotidase SurE</fullName>
        <ecNumber evidence="4">3.1.3.5</ecNumber>
    </recommendedName>
    <alternativeName>
        <fullName evidence="4">Nucleoside 5'-monophosphate phosphohydrolase</fullName>
    </alternativeName>
</protein>
<organism evidence="7 8">
    <name type="scientific">Candidatus Sysuiplasma superficiale</name>
    <dbReference type="NCBI Taxonomy" id="2823368"/>
    <lineage>
        <taxon>Archaea</taxon>
        <taxon>Methanobacteriati</taxon>
        <taxon>Thermoplasmatota</taxon>
        <taxon>Thermoplasmata</taxon>
        <taxon>Candidatus Sysuiplasmatales</taxon>
        <taxon>Candidatus Sysuiplasmataceae</taxon>
        <taxon>Candidatus Sysuiplasma</taxon>
    </lineage>
</organism>
<dbReference type="InterPro" id="IPR030048">
    <property type="entry name" value="SurE"/>
</dbReference>
<reference evidence="7" key="1">
    <citation type="submission" date="2021-05" db="EMBL/GenBank/DDBJ databases">
        <title>Genomic insights into ecological role and evolution of a novel Thermoplasmata order Candidatus Sysuiplasmatales.</title>
        <authorList>
            <person name="Yuan Y."/>
        </authorList>
    </citation>
    <scope>NUCLEOTIDE SEQUENCE</scope>
    <source>
        <strain evidence="7">TUT19-bin139</strain>
        <strain evidence="6">YP2-bin.285</strain>
    </source>
</reference>
<dbReference type="GO" id="GO:0008253">
    <property type="term" value="F:5'-nucleotidase activity"/>
    <property type="evidence" value="ECO:0007669"/>
    <property type="project" value="UniProtKB-UniRule"/>
</dbReference>
<dbReference type="Pfam" id="PF01975">
    <property type="entry name" value="SurE"/>
    <property type="match status" value="1"/>
</dbReference>
<dbReference type="GO" id="GO:0005737">
    <property type="term" value="C:cytoplasm"/>
    <property type="evidence" value="ECO:0007669"/>
    <property type="project" value="UniProtKB-SubCell"/>
</dbReference>
<dbReference type="GO" id="GO:0046872">
    <property type="term" value="F:metal ion binding"/>
    <property type="evidence" value="ECO:0007669"/>
    <property type="project" value="UniProtKB-UniRule"/>
</dbReference>
<dbReference type="InterPro" id="IPR002828">
    <property type="entry name" value="SurE-like_Pase/nucleotidase"/>
</dbReference>
<feature type="binding site" evidence="4">
    <location>
        <position position="8"/>
    </location>
    <ligand>
        <name>a divalent metal cation</name>
        <dbReference type="ChEBI" id="CHEBI:60240"/>
    </ligand>
</feature>
<dbReference type="NCBIfam" id="TIGR00087">
    <property type="entry name" value="surE"/>
    <property type="match status" value="1"/>
</dbReference>
<dbReference type="PANTHER" id="PTHR30457:SF0">
    <property type="entry name" value="PHOSPHATASE, PUTATIVE (AFU_ORTHOLOGUE AFUA_4G01070)-RELATED"/>
    <property type="match status" value="1"/>
</dbReference>
<feature type="binding site" evidence="4">
    <location>
        <position position="38"/>
    </location>
    <ligand>
        <name>a divalent metal cation</name>
        <dbReference type="ChEBI" id="CHEBI:60240"/>
    </ligand>
</feature>
<dbReference type="Gene3D" id="3.40.1210.10">
    <property type="entry name" value="Survival protein SurE-like phosphatase/nucleotidase"/>
    <property type="match status" value="1"/>
</dbReference>
<dbReference type="Proteomes" id="UP000716004">
    <property type="component" value="Unassembled WGS sequence"/>
</dbReference>
<evidence type="ECO:0000259" key="5">
    <source>
        <dbReference type="Pfam" id="PF01975"/>
    </source>
</evidence>
<keyword evidence="2 4" id="KW-0479">Metal-binding</keyword>
<evidence type="ECO:0000256" key="1">
    <source>
        <dbReference type="ARBA" id="ARBA00011062"/>
    </source>
</evidence>
<feature type="domain" description="Survival protein SurE-like phosphatase/nucleotidase" evidence="5">
    <location>
        <begin position="3"/>
        <end position="193"/>
    </location>
</feature>
<feature type="binding site" evidence="4">
    <location>
        <position position="7"/>
    </location>
    <ligand>
        <name>a divalent metal cation</name>
        <dbReference type="ChEBI" id="CHEBI:60240"/>
    </ligand>
</feature>
<evidence type="ECO:0000313" key="7">
    <source>
        <dbReference type="EMBL" id="MBX8643588.1"/>
    </source>
</evidence>
<dbReference type="SUPFAM" id="SSF64167">
    <property type="entry name" value="SurE-like"/>
    <property type="match status" value="1"/>
</dbReference>
<comment type="subcellular location">
    <subcellularLocation>
        <location evidence="4">Cytoplasm</location>
    </subcellularLocation>
</comment>
<comment type="function">
    <text evidence="4">Nucleotidase that shows phosphatase activity on nucleoside 5'-monophosphates.</text>
</comment>
<gene>
    <name evidence="4 7" type="primary">surE</name>
    <name evidence="6" type="ORF">J9259_01990</name>
    <name evidence="7" type="ORF">KIY12_02510</name>
</gene>
<feature type="binding site" evidence="4">
    <location>
        <position position="94"/>
    </location>
    <ligand>
        <name>a divalent metal cation</name>
        <dbReference type="ChEBI" id="CHEBI:60240"/>
    </ligand>
</feature>
<evidence type="ECO:0000313" key="6">
    <source>
        <dbReference type="EMBL" id="MBX8631283.1"/>
    </source>
</evidence>
<dbReference type="PANTHER" id="PTHR30457">
    <property type="entry name" value="5'-NUCLEOTIDASE SURE"/>
    <property type="match status" value="1"/>
</dbReference>